<dbReference type="SMART" id="SM00387">
    <property type="entry name" value="HATPase_c"/>
    <property type="match status" value="1"/>
</dbReference>
<dbReference type="CDD" id="cd00082">
    <property type="entry name" value="HisKA"/>
    <property type="match status" value="1"/>
</dbReference>
<dbReference type="SUPFAM" id="SSF52172">
    <property type="entry name" value="CheY-like"/>
    <property type="match status" value="1"/>
</dbReference>
<dbReference type="PROSITE" id="PS50110">
    <property type="entry name" value="RESPONSE_REGULATORY"/>
    <property type="match status" value="1"/>
</dbReference>
<comment type="catalytic activity">
    <reaction evidence="1">
        <text>ATP + protein L-histidine = ADP + protein N-phospho-L-histidine.</text>
        <dbReference type="EC" id="2.7.13.3"/>
    </reaction>
</comment>
<dbReference type="InterPro" id="IPR036097">
    <property type="entry name" value="HisK_dim/P_sf"/>
</dbReference>
<dbReference type="InterPro" id="IPR003661">
    <property type="entry name" value="HisK_dim/P_dom"/>
</dbReference>
<evidence type="ECO:0000259" key="9">
    <source>
        <dbReference type="PROSITE" id="PS50110"/>
    </source>
</evidence>
<dbReference type="CDD" id="cd00075">
    <property type="entry name" value="HATPase"/>
    <property type="match status" value="1"/>
</dbReference>
<protein>
    <recommendedName>
        <fullName evidence="2">histidine kinase</fullName>
        <ecNumber evidence="2">2.7.13.3</ecNumber>
    </recommendedName>
</protein>
<dbReference type="PANTHER" id="PTHR43547">
    <property type="entry name" value="TWO-COMPONENT HISTIDINE KINASE"/>
    <property type="match status" value="1"/>
</dbReference>
<dbReference type="EMBL" id="JBHZOL010000085">
    <property type="protein sequence ID" value="MFE4107278.1"/>
    <property type="molecule type" value="Genomic_DNA"/>
</dbReference>
<keyword evidence="3 6" id="KW-0597">Phosphoprotein</keyword>
<dbReference type="Gene3D" id="1.10.287.130">
    <property type="match status" value="1"/>
</dbReference>
<organism evidence="10 11">
    <name type="scientific">Almyronema epifaneia S1</name>
    <dbReference type="NCBI Taxonomy" id="2991925"/>
    <lineage>
        <taxon>Bacteria</taxon>
        <taxon>Bacillati</taxon>
        <taxon>Cyanobacteriota</taxon>
        <taxon>Cyanophyceae</taxon>
        <taxon>Nodosilineales</taxon>
        <taxon>Nodosilineaceae</taxon>
        <taxon>Almyronema</taxon>
        <taxon>Almyronema epifaneia</taxon>
    </lineage>
</organism>
<dbReference type="InterPro" id="IPR001789">
    <property type="entry name" value="Sig_transdc_resp-reg_receiver"/>
</dbReference>
<dbReference type="PRINTS" id="PR00344">
    <property type="entry name" value="BCTRLSENSOR"/>
</dbReference>
<evidence type="ECO:0000256" key="3">
    <source>
        <dbReference type="ARBA" id="ARBA00022553"/>
    </source>
</evidence>
<evidence type="ECO:0000256" key="7">
    <source>
        <dbReference type="SAM" id="Coils"/>
    </source>
</evidence>
<dbReference type="Pfam" id="PF02518">
    <property type="entry name" value="HATPase_c"/>
    <property type="match status" value="1"/>
</dbReference>
<evidence type="ECO:0000256" key="1">
    <source>
        <dbReference type="ARBA" id="ARBA00000085"/>
    </source>
</evidence>
<evidence type="ECO:0000313" key="11">
    <source>
        <dbReference type="Proteomes" id="UP001600165"/>
    </source>
</evidence>
<proteinExistence type="predicted"/>
<evidence type="ECO:0000259" key="8">
    <source>
        <dbReference type="PROSITE" id="PS50109"/>
    </source>
</evidence>
<accession>A0ABW6IGE4</accession>
<evidence type="ECO:0000256" key="2">
    <source>
        <dbReference type="ARBA" id="ARBA00012438"/>
    </source>
</evidence>
<keyword evidence="4" id="KW-0418">Kinase</keyword>
<dbReference type="RefSeq" id="WP_377965838.1">
    <property type="nucleotide sequence ID" value="NZ_JBHZOL010000085.1"/>
</dbReference>
<keyword evidence="4" id="KW-0808">Transferase</keyword>
<dbReference type="PROSITE" id="PS50109">
    <property type="entry name" value="HIS_KIN"/>
    <property type="match status" value="1"/>
</dbReference>
<keyword evidence="7" id="KW-0175">Coiled coil</keyword>
<keyword evidence="11" id="KW-1185">Reference proteome</keyword>
<evidence type="ECO:0000313" key="10">
    <source>
        <dbReference type="EMBL" id="MFE4107278.1"/>
    </source>
</evidence>
<feature type="coiled-coil region" evidence="7">
    <location>
        <begin position="128"/>
        <end position="194"/>
    </location>
</feature>
<dbReference type="Proteomes" id="UP001600165">
    <property type="component" value="Unassembled WGS sequence"/>
</dbReference>
<sequence>MPQTLTPKGDILVVDDRADNLRLLSHLLNEQGYKVRKVIKGELVFDVIQVNPPDLILLDIIMPQMNGFEICQRLKADPNTQDIPIIFLSALDEPLDKVKAFSIGGADYITKPFEIQEVVARIEHQLNIIRLQNQLKQQNWQLQQEVQERHKAEKALQQLNQDLETRVQQRTAELTTANQQLQRLEGQLRQSLAQEQELSAFKSRIITTISHEYRTPLAIISSSAGVLEEYREKLTEQLQLKHLGRIQHSVQHLTQLVNDVLFLEQTDFGQIDFNPQPLALLPFCQALVEEVQLASPHHTHRIEFSHQGDCPLATWDGRVLKKTFVHLLNNAIKYSPASSVVHFRLRCWAESVEFQVQDAGIGIPTIDQASLFESFWRASNVGNLPGVGLGLSIVKKCVERQQGAIAFESQEGVGTTFTVRLPICPVEPASIESSSILPEAES</sequence>
<dbReference type="PANTHER" id="PTHR43547:SF2">
    <property type="entry name" value="HYBRID SIGNAL TRANSDUCTION HISTIDINE KINASE C"/>
    <property type="match status" value="1"/>
</dbReference>
<name>A0ABW6IGE4_9CYAN</name>
<feature type="domain" description="Response regulatory" evidence="9">
    <location>
        <begin position="10"/>
        <end position="126"/>
    </location>
</feature>
<dbReference type="SUPFAM" id="SSF55874">
    <property type="entry name" value="ATPase domain of HSP90 chaperone/DNA topoisomerase II/histidine kinase"/>
    <property type="match status" value="1"/>
</dbReference>
<evidence type="ECO:0000256" key="5">
    <source>
        <dbReference type="ARBA" id="ARBA00023012"/>
    </source>
</evidence>
<dbReference type="SMART" id="SM00388">
    <property type="entry name" value="HisKA"/>
    <property type="match status" value="1"/>
</dbReference>
<dbReference type="Gene3D" id="3.30.565.10">
    <property type="entry name" value="Histidine kinase-like ATPase, C-terminal domain"/>
    <property type="match status" value="1"/>
</dbReference>
<dbReference type="InterPro" id="IPR011006">
    <property type="entry name" value="CheY-like_superfamily"/>
</dbReference>
<evidence type="ECO:0000256" key="4">
    <source>
        <dbReference type="ARBA" id="ARBA00022777"/>
    </source>
</evidence>
<dbReference type="InterPro" id="IPR005467">
    <property type="entry name" value="His_kinase_dom"/>
</dbReference>
<dbReference type="SMART" id="SM00448">
    <property type="entry name" value="REC"/>
    <property type="match status" value="1"/>
</dbReference>
<feature type="modified residue" description="4-aspartylphosphate" evidence="6">
    <location>
        <position position="59"/>
    </location>
</feature>
<feature type="domain" description="Histidine kinase" evidence="8">
    <location>
        <begin position="208"/>
        <end position="425"/>
    </location>
</feature>
<dbReference type="EC" id="2.7.13.3" evidence="2"/>
<dbReference type="Pfam" id="PF00512">
    <property type="entry name" value="HisKA"/>
    <property type="match status" value="1"/>
</dbReference>
<keyword evidence="5" id="KW-0902">Two-component regulatory system</keyword>
<dbReference type="CDD" id="cd19920">
    <property type="entry name" value="REC_PA4781-like"/>
    <property type="match status" value="1"/>
</dbReference>
<dbReference type="Pfam" id="PF00072">
    <property type="entry name" value="Response_reg"/>
    <property type="match status" value="1"/>
</dbReference>
<gene>
    <name evidence="10" type="ORF">ACFVKH_13370</name>
</gene>
<dbReference type="InterPro" id="IPR003594">
    <property type="entry name" value="HATPase_dom"/>
</dbReference>
<dbReference type="Gene3D" id="3.40.50.2300">
    <property type="match status" value="1"/>
</dbReference>
<dbReference type="InterPro" id="IPR036890">
    <property type="entry name" value="HATPase_C_sf"/>
</dbReference>
<dbReference type="InterPro" id="IPR004358">
    <property type="entry name" value="Sig_transdc_His_kin-like_C"/>
</dbReference>
<comment type="caution">
    <text evidence="10">The sequence shown here is derived from an EMBL/GenBank/DDBJ whole genome shotgun (WGS) entry which is preliminary data.</text>
</comment>
<dbReference type="SUPFAM" id="SSF47384">
    <property type="entry name" value="Homodimeric domain of signal transducing histidine kinase"/>
    <property type="match status" value="1"/>
</dbReference>
<reference evidence="10 11" key="1">
    <citation type="submission" date="2024-10" db="EMBL/GenBank/DDBJ databases">
        <authorList>
            <person name="Ratan Roy A."/>
            <person name="Morales Sandoval P.H."/>
            <person name="De Los Santos Villalobos S."/>
            <person name="Chakraborty S."/>
            <person name="Mukherjee J."/>
        </authorList>
    </citation>
    <scope>NUCLEOTIDE SEQUENCE [LARGE SCALE GENOMIC DNA]</scope>
    <source>
        <strain evidence="10 11">S1</strain>
    </source>
</reference>
<evidence type="ECO:0000256" key="6">
    <source>
        <dbReference type="PROSITE-ProRule" id="PRU00169"/>
    </source>
</evidence>